<feature type="transmembrane region" description="Helical" evidence="8">
    <location>
        <begin position="228"/>
        <end position="247"/>
    </location>
</feature>
<feature type="transmembrane region" description="Helical" evidence="8">
    <location>
        <begin position="176"/>
        <end position="194"/>
    </location>
</feature>
<evidence type="ECO:0000256" key="5">
    <source>
        <dbReference type="ARBA" id="ARBA00022692"/>
    </source>
</evidence>
<feature type="domain" description="ABC transmembrane type-2" evidence="9">
    <location>
        <begin position="35"/>
        <end position="253"/>
    </location>
</feature>
<dbReference type="Pfam" id="PF01061">
    <property type="entry name" value="ABC2_membrane"/>
    <property type="match status" value="1"/>
</dbReference>
<gene>
    <name evidence="10" type="ORF">KDK92_11045</name>
</gene>
<keyword evidence="4 8" id="KW-1003">Cell membrane</keyword>
<dbReference type="PANTHER" id="PTHR30413">
    <property type="entry name" value="INNER MEMBRANE TRANSPORT PERMEASE"/>
    <property type="match status" value="1"/>
</dbReference>
<feature type="transmembrane region" description="Helical" evidence="8">
    <location>
        <begin position="37"/>
        <end position="59"/>
    </location>
</feature>
<feature type="transmembrane region" description="Helical" evidence="8">
    <location>
        <begin position="66"/>
        <end position="85"/>
    </location>
</feature>
<feature type="transmembrane region" description="Helical" evidence="8">
    <location>
        <begin position="120"/>
        <end position="138"/>
    </location>
</feature>
<dbReference type="InterPro" id="IPR013525">
    <property type="entry name" value="ABC2_TM"/>
</dbReference>
<evidence type="ECO:0000256" key="8">
    <source>
        <dbReference type="RuleBase" id="RU361157"/>
    </source>
</evidence>
<comment type="similarity">
    <text evidence="2 8">Belongs to the ABC-2 integral membrane protein family.</text>
</comment>
<sequence length="261" mass="31222">MKVNGQAIKDIKKYREYIKYATKSDLKVQVSSTYLGYFWWILDPIMQMLVYMVFVLIIFKKGEENFPIFIFSAILPWKWFISSIMDSTNAIRSKVGLLRQVYLPKFILPLNKVFVNTYKFLFSFIVLFVLVILFKVPITIHYLEIIIIFIINIIFICSLSLFFAHIGVYFKDIKNILVFSTKLWFYLTPCLYSLDRVPQNLRMLWWINPMTSFIESYRNVILYGKSPYYLMLSIWLIFSLILMHSSLKVLYKHDKNYTKVI</sequence>
<dbReference type="GO" id="GO:0005886">
    <property type="term" value="C:plasma membrane"/>
    <property type="evidence" value="ECO:0007669"/>
    <property type="project" value="UniProtKB-SubCell"/>
</dbReference>
<dbReference type="RefSeq" id="WP_250859309.1">
    <property type="nucleotide sequence ID" value="NZ_JAGSOJ010000002.1"/>
</dbReference>
<comment type="caution">
    <text evidence="10">The sequence shown here is derived from an EMBL/GenBank/DDBJ whole genome shotgun (WGS) entry which is preliminary data.</text>
</comment>
<evidence type="ECO:0000313" key="10">
    <source>
        <dbReference type="EMBL" id="MCM1990271.1"/>
    </source>
</evidence>
<evidence type="ECO:0000256" key="3">
    <source>
        <dbReference type="ARBA" id="ARBA00022448"/>
    </source>
</evidence>
<comment type="subcellular location">
    <subcellularLocation>
        <location evidence="1 8">Cell membrane</location>
        <topology evidence="1 8">Multi-pass membrane protein</topology>
    </subcellularLocation>
</comment>
<dbReference type="PROSITE" id="PS51012">
    <property type="entry name" value="ABC_TM2"/>
    <property type="match status" value="1"/>
</dbReference>
<evidence type="ECO:0000256" key="6">
    <source>
        <dbReference type="ARBA" id="ARBA00022989"/>
    </source>
</evidence>
<reference evidence="10" key="1">
    <citation type="journal article" date="2021" name="mSystems">
        <title>Bacteria and Archaea Synergistically Convert Glycine Betaine to Biogenic Methane in the Formosa Cold Seep of the South China Sea.</title>
        <authorList>
            <person name="Li L."/>
            <person name="Zhang W."/>
            <person name="Zhang S."/>
            <person name="Song L."/>
            <person name="Sun Q."/>
            <person name="Zhang H."/>
            <person name="Xiang H."/>
            <person name="Dong X."/>
        </authorList>
    </citation>
    <scope>NUCLEOTIDE SEQUENCE</scope>
    <source>
        <strain evidence="10">ZWT</strain>
    </source>
</reference>
<proteinExistence type="inferred from homology"/>
<reference evidence="10" key="2">
    <citation type="submission" date="2021-04" db="EMBL/GenBank/DDBJ databases">
        <authorList>
            <person name="Dong X."/>
        </authorList>
    </citation>
    <scope>NUCLEOTIDE SEQUENCE</scope>
    <source>
        <strain evidence="10">ZWT</strain>
    </source>
</reference>
<protein>
    <recommendedName>
        <fullName evidence="8">Transport permease protein</fullName>
    </recommendedName>
</protein>
<keyword evidence="6 8" id="KW-1133">Transmembrane helix</keyword>
<dbReference type="EMBL" id="JAGSOJ010000002">
    <property type="protein sequence ID" value="MCM1990271.1"/>
    <property type="molecule type" value="Genomic_DNA"/>
</dbReference>
<dbReference type="GO" id="GO:0015920">
    <property type="term" value="P:lipopolysaccharide transport"/>
    <property type="evidence" value="ECO:0007669"/>
    <property type="project" value="TreeGrafter"/>
</dbReference>
<evidence type="ECO:0000256" key="7">
    <source>
        <dbReference type="ARBA" id="ARBA00023136"/>
    </source>
</evidence>
<dbReference type="GO" id="GO:0140359">
    <property type="term" value="F:ABC-type transporter activity"/>
    <property type="evidence" value="ECO:0007669"/>
    <property type="project" value="InterPro"/>
</dbReference>
<dbReference type="InterPro" id="IPR047817">
    <property type="entry name" value="ABC2_TM_bact-type"/>
</dbReference>
<dbReference type="PANTHER" id="PTHR30413:SF10">
    <property type="entry name" value="CAPSULE POLYSACCHARIDE EXPORT INNER-MEMBRANE PROTEIN CTRC"/>
    <property type="match status" value="1"/>
</dbReference>
<accession>A0A9J6P0V4</accession>
<evidence type="ECO:0000313" key="11">
    <source>
        <dbReference type="Proteomes" id="UP001056429"/>
    </source>
</evidence>
<feature type="transmembrane region" description="Helical" evidence="8">
    <location>
        <begin position="145"/>
        <end position="170"/>
    </location>
</feature>
<evidence type="ECO:0000256" key="2">
    <source>
        <dbReference type="ARBA" id="ARBA00007783"/>
    </source>
</evidence>
<name>A0A9J6P0V4_9CLOT</name>
<keyword evidence="7 8" id="KW-0472">Membrane</keyword>
<keyword evidence="3 8" id="KW-0813">Transport</keyword>
<dbReference type="AlphaFoldDB" id="A0A9J6P0V4"/>
<organism evidence="10 11">
    <name type="scientific">Oceanirhabdus seepicola</name>
    <dbReference type="NCBI Taxonomy" id="2828781"/>
    <lineage>
        <taxon>Bacteria</taxon>
        <taxon>Bacillati</taxon>
        <taxon>Bacillota</taxon>
        <taxon>Clostridia</taxon>
        <taxon>Eubacteriales</taxon>
        <taxon>Clostridiaceae</taxon>
        <taxon>Oceanirhabdus</taxon>
    </lineage>
</organism>
<evidence type="ECO:0000256" key="1">
    <source>
        <dbReference type="ARBA" id="ARBA00004651"/>
    </source>
</evidence>
<evidence type="ECO:0000259" key="9">
    <source>
        <dbReference type="PROSITE" id="PS51012"/>
    </source>
</evidence>
<keyword evidence="11" id="KW-1185">Reference proteome</keyword>
<keyword evidence="5 8" id="KW-0812">Transmembrane</keyword>
<dbReference type="Proteomes" id="UP001056429">
    <property type="component" value="Unassembled WGS sequence"/>
</dbReference>
<evidence type="ECO:0000256" key="4">
    <source>
        <dbReference type="ARBA" id="ARBA00022475"/>
    </source>
</evidence>